<proteinExistence type="predicted"/>
<evidence type="ECO:0000313" key="3">
    <source>
        <dbReference type="Proteomes" id="UP000433089"/>
    </source>
</evidence>
<sequence length="41" mass="4293">MSIKKVVFCALAVIVLASATGIPTLTKSDNSSIEIASRKQT</sequence>
<reference evidence="2 3" key="1">
    <citation type="submission" date="2019-10" db="EMBL/GenBank/DDBJ databases">
        <authorList>
            <person name="Karimi E."/>
        </authorList>
    </citation>
    <scope>NUCLEOTIDE SEQUENCE [LARGE SCALE GENOMIC DNA]</scope>
    <source>
        <strain evidence="2">Bacillus sp. 348</strain>
    </source>
</reference>
<dbReference type="RefSeq" id="WP_003212991.1">
    <property type="nucleotide sequence ID" value="NZ_JARLXD010000022.1"/>
</dbReference>
<feature type="signal peptide" evidence="1">
    <location>
        <begin position="1"/>
        <end position="19"/>
    </location>
</feature>
<feature type="chain" id="PRO_5024981821" description="Phosphatase" evidence="1">
    <location>
        <begin position="20"/>
        <end position="41"/>
    </location>
</feature>
<evidence type="ECO:0000256" key="1">
    <source>
        <dbReference type="SAM" id="SignalP"/>
    </source>
</evidence>
<evidence type="ECO:0008006" key="4">
    <source>
        <dbReference type="Google" id="ProtNLM"/>
    </source>
</evidence>
<name>A0A653V4Z9_BACAB</name>
<accession>A0A653V4Z9</accession>
<dbReference type="Proteomes" id="UP000433089">
    <property type="component" value="Unassembled WGS sequence"/>
</dbReference>
<dbReference type="AlphaFoldDB" id="A0A653V4Z9"/>
<protein>
    <recommendedName>
        <fullName evidence="4">Phosphatase</fullName>
    </recommendedName>
</protein>
<evidence type="ECO:0000313" key="2">
    <source>
        <dbReference type="EMBL" id="VXC01311.1"/>
    </source>
</evidence>
<gene>
    <name evidence="2" type="ORF">BACI348_50045</name>
</gene>
<organism evidence="2 3">
    <name type="scientific">Bacillus altitudinis</name>
    <dbReference type="NCBI Taxonomy" id="293387"/>
    <lineage>
        <taxon>Bacteria</taxon>
        <taxon>Bacillati</taxon>
        <taxon>Bacillota</taxon>
        <taxon>Bacilli</taxon>
        <taxon>Bacillales</taxon>
        <taxon>Bacillaceae</taxon>
        <taxon>Bacillus</taxon>
    </lineage>
</organism>
<keyword evidence="1" id="KW-0732">Signal</keyword>
<dbReference type="EMBL" id="CABWLH010000010">
    <property type="protein sequence ID" value="VXC01311.1"/>
    <property type="molecule type" value="Genomic_DNA"/>
</dbReference>